<evidence type="ECO:0000313" key="1">
    <source>
        <dbReference type="EMBL" id="PGH35985.1"/>
    </source>
</evidence>
<accession>A0A2B7ZQP4</accession>
<protein>
    <submittedName>
        <fullName evidence="1">Uncharacterized protein</fullName>
    </submittedName>
</protein>
<comment type="caution">
    <text evidence="1">The sequence shown here is derived from an EMBL/GenBank/DDBJ whole genome shotgun (WGS) entry which is preliminary data.</text>
</comment>
<reference evidence="1 2" key="1">
    <citation type="submission" date="2017-10" db="EMBL/GenBank/DDBJ databases">
        <title>Comparative genomics in systemic dimorphic fungi from Ajellomycetaceae.</title>
        <authorList>
            <person name="Munoz J.F."/>
            <person name="Mcewen J.G."/>
            <person name="Clay O.K."/>
            <person name="Cuomo C.A."/>
        </authorList>
    </citation>
    <scope>NUCLEOTIDE SEQUENCE [LARGE SCALE GENOMIC DNA]</scope>
    <source>
        <strain evidence="1 2">UAMH4076</strain>
    </source>
</reference>
<evidence type="ECO:0000313" key="2">
    <source>
        <dbReference type="Proteomes" id="UP000226031"/>
    </source>
</evidence>
<dbReference type="Proteomes" id="UP000226031">
    <property type="component" value="Unassembled WGS sequence"/>
</dbReference>
<keyword evidence="2" id="KW-1185">Reference proteome</keyword>
<dbReference type="EMBL" id="PDND01000013">
    <property type="protein sequence ID" value="PGH35985.1"/>
    <property type="molecule type" value="Genomic_DNA"/>
</dbReference>
<proteinExistence type="predicted"/>
<dbReference type="AlphaFoldDB" id="A0A2B7ZQP4"/>
<gene>
    <name evidence="1" type="ORF">GX50_01155</name>
</gene>
<sequence>MDQDVAVKMLPNHLRINLCHRNGFGGTALIVPAGEGREEVAKLLLTRNVSHDEDGASRSPESLQAARSKYPGSGVALVETAGIAFVLRCFVDLSPHPSRKRLLH</sequence>
<organism evidence="1 2">
    <name type="scientific">[Emmonsia] crescens</name>
    <dbReference type="NCBI Taxonomy" id="73230"/>
    <lineage>
        <taxon>Eukaryota</taxon>
        <taxon>Fungi</taxon>
        <taxon>Dikarya</taxon>
        <taxon>Ascomycota</taxon>
        <taxon>Pezizomycotina</taxon>
        <taxon>Eurotiomycetes</taxon>
        <taxon>Eurotiomycetidae</taxon>
        <taxon>Onygenales</taxon>
        <taxon>Ajellomycetaceae</taxon>
        <taxon>Emergomyces</taxon>
    </lineage>
</organism>
<name>A0A2B7ZQP4_9EURO</name>